<accession>A0A3B0V7Y4</accession>
<gene>
    <name evidence="1" type="ORF">MNBD_CHLOROFLEXI01-3798</name>
</gene>
<organism evidence="1">
    <name type="scientific">hydrothermal vent metagenome</name>
    <dbReference type="NCBI Taxonomy" id="652676"/>
    <lineage>
        <taxon>unclassified sequences</taxon>
        <taxon>metagenomes</taxon>
        <taxon>ecological metagenomes</taxon>
    </lineage>
</organism>
<dbReference type="EMBL" id="UOEU01000518">
    <property type="protein sequence ID" value="VAW34187.1"/>
    <property type="molecule type" value="Genomic_DNA"/>
</dbReference>
<evidence type="ECO:0000313" key="1">
    <source>
        <dbReference type="EMBL" id="VAW34187.1"/>
    </source>
</evidence>
<protein>
    <submittedName>
        <fullName evidence="1">Uncharacterized protein</fullName>
    </submittedName>
</protein>
<feature type="non-terminal residue" evidence="1">
    <location>
        <position position="1"/>
    </location>
</feature>
<dbReference type="AlphaFoldDB" id="A0A3B0V7Y4"/>
<name>A0A3B0V7Y4_9ZZZZ</name>
<proteinExistence type="predicted"/>
<reference evidence="1" key="1">
    <citation type="submission" date="2018-06" db="EMBL/GenBank/DDBJ databases">
        <authorList>
            <person name="Zhirakovskaya E."/>
        </authorList>
    </citation>
    <scope>NUCLEOTIDE SEQUENCE</scope>
</reference>
<sequence>PLAAWLAILATAVIGLLLPHFLGDPQQIQVTLRQALGAERPFSQKLPTLKQIAVGVQTAVNDAADILDDDSGLLWVLLLAVVIILAS</sequence>